<protein>
    <submittedName>
        <fullName evidence="1">Uncharacterized protein</fullName>
    </submittedName>
</protein>
<keyword evidence="2" id="KW-1185">Reference proteome</keyword>
<gene>
    <name evidence="1" type="ORF">CEXT_712391</name>
</gene>
<name>A0AAV4VQ76_CAEEX</name>
<reference evidence="1 2" key="1">
    <citation type="submission" date="2021-06" db="EMBL/GenBank/DDBJ databases">
        <title>Caerostris extrusa draft genome.</title>
        <authorList>
            <person name="Kono N."/>
            <person name="Arakawa K."/>
        </authorList>
    </citation>
    <scope>NUCLEOTIDE SEQUENCE [LARGE SCALE GENOMIC DNA]</scope>
</reference>
<accession>A0AAV4VQ76</accession>
<proteinExistence type="predicted"/>
<dbReference type="Proteomes" id="UP001054945">
    <property type="component" value="Unassembled WGS sequence"/>
</dbReference>
<sequence length="192" mass="21180">MRWIKTLIETGVIVGWNHRFVMHVLLPIFVGGDSSARAMSIHFDIEMSLKIKRGELRCIAPGKEIQVPIAACASVREDRFWQSPGIPKHTFSLSGITPSQRSTKKTSKQTLAINRGKKKSCISISWHRIALECSRESFRSNINLESFNGALISWCSPCCESKHHDQAELNGSPEGLGSARCCRGTLGGKSVG</sequence>
<organism evidence="1 2">
    <name type="scientific">Caerostris extrusa</name>
    <name type="common">Bark spider</name>
    <name type="synonym">Caerostris bankana</name>
    <dbReference type="NCBI Taxonomy" id="172846"/>
    <lineage>
        <taxon>Eukaryota</taxon>
        <taxon>Metazoa</taxon>
        <taxon>Ecdysozoa</taxon>
        <taxon>Arthropoda</taxon>
        <taxon>Chelicerata</taxon>
        <taxon>Arachnida</taxon>
        <taxon>Araneae</taxon>
        <taxon>Araneomorphae</taxon>
        <taxon>Entelegynae</taxon>
        <taxon>Araneoidea</taxon>
        <taxon>Araneidae</taxon>
        <taxon>Caerostris</taxon>
    </lineage>
</organism>
<comment type="caution">
    <text evidence="1">The sequence shown here is derived from an EMBL/GenBank/DDBJ whole genome shotgun (WGS) entry which is preliminary data.</text>
</comment>
<dbReference type="EMBL" id="BPLR01014950">
    <property type="protein sequence ID" value="GIY72482.1"/>
    <property type="molecule type" value="Genomic_DNA"/>
</dbReference>
<evidence type="ECO:0000313" key="1">
    <source>
        <dbReference type="EMBL" id="GIY72482.1"/>
    </source>
</evidence>
<evidence type="ECO:0000313" key="2">
    <source>
        <dbReference type="Proteomes" id="UP001054945"/>
    </source>
</evidence>
<dbReference type="AlphaFoldDB" id="A0AAV4VQ76"/>